<comment type="similarity">
    <text evidence="2">Belongs to the cytochrome P450 family.</text>
</comment>
<dbReference type="SUPFAM" id="SSF48264">
    <property type="entry name" value="Cytochrome P450"/>
    <property type="match status" value="1"/>
</dbReference>
<evidence type="ECO:0000313" key="9">
    <source>
        <dbReference type="EMBL" id="PAE89737.1"/>
    </source>
</evidence>
<evidence type="ECO:0000256" key="6">
    <source>
        <dbReference type="ARBA" id="ARBA00023004"/>
    </source>
</evidence>
<name>A0A268P1Y4_SHOCL</name>
<evidence type="ECO:0000313" key="10">
    <source>
        <dbReference type="Proteomes" id="UP000216207"/>
    </source>
</evidence>
<dbReference type="Gene3D" id="1.10.630.10">
    <property type="entry name" value="Cytochrome P450"/>
    <property type="match status" value="1"/>
</dbReference>
<dbReference type="GO" id="GO:0016125">
    <property type="term" value="P:sterol metabolic process"/>
    <property type="evidence" value="ECO:0007669"/>
    <property type="project" value="TreeGrafter"/>
</dbReference>
<dbReference type="InterPro" id="IPR036396">
    <property type="entry name" value="Cyt_P450_sf"/>
</dbReference>
<dbReference type="InterPro" id="IPR001128">
    <property type="entry name" value="Cyt_P450"/>
</dbReference>
<dbReference type="CDD" id="cd11067">
    <property type="entry name" value="CYP152"/>
    <property type="match status" value="1"/>
</dbReference>
<dbReference type="Pfam" id="PF00067">
    <property type="entry name" value="p450"/>
    <property type="match status" value="1"/>
</dbReference>
<evidence type="ECO:0000256" key="3">
    <source>
        <dbReference type="ARBA" id="ARBA00022617"/>
    </source>
</evidence>
<evidence type="ECO:0000256" key="2">
    <source>
        <dbReference type="ARBA" id="ARBA00010617"/>
    </source>
</evidence>
<keyword evidence="3 8" id="KW-0349">Heme</keyword>
<dbReference type="PANTHER" id="PTHR24286:SF24">
    <property type="entry name" value="LANOSTEROL 14-ALPHA DEMETHYLASE"/>
    <property type="match status" value="1"/>
</dbReference>
<keyword evidence="6 8" id="KW-0408">Iron</keyword>
<gene>
    <name evidence="9" type="ORF">CHH72_05640</name>
</gene>
<dbReference type="AlphaFoldDB" id="A0A268P1Y4"/>
<feature type="binding site" description="axial binding residue" evidence="8">
    <location>
        <position position="364"/>
    </location>
    <ligand>
        <name>heme</name>
        <dbReference type="ChEBI" id="CHEBI:30413"/>
    </ligand>
    <ligandPart>
        <name>Fe</name>
        <dbReference type="ChEBI" id="CHEBI:18248"/>
    </ligandPart>
</feature>
<dbReference type="GO" id="GO:0005506">
    <property type="term" value="F:iron ion binding"/>
    <property type="evidence" value="ECO:0007669"/>
    <property type="project" value="InterPro"/>
</dbReference>
<dbReference type="GO" id="GO:0016705">
    <property type="term" value="F:oxidoreductase activity, acting on paired donors, with incorporation or reduction of molecular oxygen"/>
    <property type="evidence" value="ECO:0007669"/>
    <property type="project" value="InterPro"/>
</dbReference>
<dbReference type="EMBL" id="NPCC01000006">
    <property type="protein sequence ID" value="PAE89737.1"/>
    <property type="molecule type" value="Genomic_DNA"/>
</dbReference>
<evidence type="ECO:0000256" key="7">
    <source>
        <dbReference type="ARBA" id="ARBA00023033"/>
    </source>
</evidence>
<dbReference type="InterPro" id="IPR002401">
    <property type="entry name" value="Cyt_P450_E_grp-I"/>
</dbReference>
<comment type="cofactor">
    <cofactor evidence="1 8">
        <name>heme</name>
        <dbReference type="ChEBI" id="CHEBI:30413"/>
    </cofactor>
</comment>
<dbReference type="PANTHER" id="PTHR24286">
    <property type="entry name" value="CYTOCHROME P450 26"/>
    <property type="match status" value="1"/>
</dbReference>
<accession>A0A268P1Y4</accession>
<dbReference type="Proteomes" id="UP000216207">
    <property type="component" value="Unassembled WGS sequence"/>
</dbReference>
<reference evidence="9 10" key="1">
    <citation type="submission" date="2017-07" db="EMBL/GenBank/DDBJ databases">
        <title>Isolation and whole genome analysis of endospore-forming bacteria from heroin.</title>
        <authorList>
            <person name="Kalinowski J."/>
            <person name="Ahrens B."/>
            <person name="Al-Dilaimi A."/>
            <person name="Winkler A."/>
            <person name="Wibberg D."/>
            <person name="Schleenbecker U."/>
            <person name="Ruckert C."/>
            <person name="Wolfel R."/>
            <person name="Grass G."/>
        </authorList>
    </citation>
    <scope>NUCLEOTIDE SEQUENCE [LARGE SCALE GENOMIC DNA]</scope>
    <source>
        <strain evidence="9 10">7539</strain>
    </source>
</reference>
<dbReference type="PRINTS" id="PR00463">
    <property type="entry name" value="EP450I"/>
</dbReference>
<evidence type="ECO:0000256" key="5">
    <source>
        <dbReference type="ARBA" id="ARBA00023002"/>
    </source>
</evidence>
<organism evidence="9 10">
    <name type="scientific">Shouchella clausii</name>
    <name type="common">Alkalihalobacillus clausii</name>
    <dbReference type="NCBI Taxonomy" id="79880"/>
    <lineage>
        <taxon>Bacteria</taxon>
        <taxon>Bacillati</taxon>
        <taxon>Bacillota</taxon>
        <taxon>Bacilli</taxon>
        <taxon>Bacillales</taxon>
        <taxon>Bacillaceae</taxon>
        <taxon>Shouchella</taxon>
    </lineage>
</organism>
<keyword evidence="5" id="KW-0560">Oxidoreductase</keyword>
<evidence type="ECO:0000256" key="1">
    <source>
        <dbReference type="ARBA" id="ARBA00001971"/>
    </source>
</evidence>
<sequence>MASEKEIPKEAGIDNSVAVLREGYLYGTNRAQAFQSDLFKTRLLGQEAICIRGEEAAELFYDNEKFKRAGAAPKRVLKTLFGKGGVQALDGEAHHHRKAMFMSLMSKETLKDIRAIASKQWERAVQRWQNQSKVVLYEEAQEVMCRAAFEWAGMPVEEDEVKDKAEWFRAMIEAPAAIGPAHWKGRRSRGKAESWVKELVEDVRTGKRQAAEGKTLHTMSFHRELNGEWMDAQTAAVEIINILRPIVAISIYICFTALAVHQHPQEREKLGSDEEKLQHFVQEVRRFYPFFPFVPARPIKDFTWNGYPFKKGTLVLLDLYGTNHHPKLWDNPEQFRPDRFATWNKSPFAFIPQGGGDRNVGHRCAGEWITIEIMKESLDFLVNRIDYTVPEQDLRFRFNEMPALPHSHFVMTNVRFQ</sequence>
<keyword evidence="7" id="KW-0503">Monooxygenase</keyword>
<dbReference type="GO" id="GO:0020037">
    <property type="term" value="F:heme binding"/>
    <property type="evidence" value="ECO:0007669"/>
    <property type="project" value="InterPro"/>
</dbReference>
<evidence type="ECO:0000256" key="4">
    <source>
        <dbReference type="ARBA" id="ARBA00022723"/>
    </source>
</evidence>
<dbReference type="RefSeq" id="WP_095326252.1">
    <property type="nucleotide sequence ID" value="NZ_NPCC01000006.1"/>
</dbReference>
<keyword evidence="4 8" id="KW-0479">Metal-binding</keyword>
<dbReference type="GO" id="GO:0004497">
    <property type="term" value="F:monooxygenase activity"/>
    <property type="evidence" value="ECO:0007669"/>
    <property type="project" value="UniProtKB-KW"/>
</dbReference>
<protein>
    <submittedName>
        <fullName evidence="9">Cytochrome P450</fullName>
    </submittedName>
</protein>
<proteinExistence type="inferred from homology"/>
<evidence type="ECO:0000256" key="8">
    <source>
        <dbReference type="PIRSR" id="PIRSR602401-1"/>
    </source>
</evidence>
<comment type="caution">
    <text evidence="9">The sequence shown here is derived from an EMBL/GenBank/DDBJ whole genome shotgun (WGS) entry which is preliminary data.</text>
</comment>